<evidence type="ECO:0000256" key="1">
    <source>
        <dbReference type="ARBA" id="ARBA00001974"/>
    </source>
</evidence>
<name>A0A843SG18_9BURK</name>
<protein>
    <submittedName>
        <fullName evidence="5">FAD-dependent monooxygenase</fullName>
    </submittedName>
</protein>
<dbReference type="PANTHER" id="PTHR43004">
    <property type="entry name" value="TRK SYSTEM POTASSIUM UPTAKE PROTEIN"/>
    <property type="match status" value="1"/>
</dbReference>
<dbReference type="AlphaFoldDB" id="A0A843SG18"/>
<dbReference type="PRINTS" id="PR00420">
    <property type="entry name" value="RNGMNOXGNASE"/>
</dbReference>
<evidence type="ECO:0000313" key="5">
    <source>
        <dbReference type="EMBL" id="MQA21143.1"/>
    </source>
</evidence>
<keyword evidence="5" id="KW-0503">Monooxygenase</keyword>
<reference evidence="5 6" key="1">
    <citation type="submission" date="2019-10" db="EMBL/GenBank/DDBJ databases">
        <title>Two novel species isolated from a subtropical stream in China.</title>
        <authorList>
            <person name="Lu H."/>
        </authorList>
    </citation>
    <scope>NUCLEOTIDE SEQUENCE [LARGE SCALE GENOMIC DNA]</scope>
    <source>
        <strain evidence="5 6">FT103W</strain>
    </source>
</reference>
<dbReference type="GO" id="GO:0071949">
    <property type="term" value="F:FAD binding"/>
    <property type="evidence" value="ECO:0007669"/>
    <property type="project" value="InterPro"/>
</dbReference>
<feature type="domain" description="FAD-binding" evidence="4">
    <location>
        <begin position="17"/>
        <end position="352"/>
    </location>
</feature>
<gene>
    <name evidence="5" type="ORF">GEV01_16605</name>
</gene>
<evidence type="ECO:0000313" key="6">
    <source>
        <dbReference type="Proteomes" id="UP000444318"/>
    </source>
</evidence>
<evidence type="ECO:0000256" key="3">
    <source>
        <dbReference type="ARBA" id="ARBA00022827"/>
    </source>
</evidence>
<keyword evidence="2" id="KW-0285">Flavoprotein</keyword>
<dbReference type="Gene3D" id="3.40.30.120">
    <property type="match status" value="1"/>
</dbReference>
<keyword evidence="3" id="KW-0274">FAD</keyword>
<dbReference type="InterPro" id="IPR036188">
    <property type="entry name" value="FAD/NAD-bd_sf"/>
</dbReference>
<dbReference type="Pfam" id="PF21274">
    <property type="entry name" value="Rng_hyd_C"/>
    <property type="match status" value="1"/>
</dbReference>
<keyword evidence="5" id="KW-0560">Oxidoreductase</keyword>
<dbReference type="Pfam" id="PF01494">
    <property type="entry name" value="FAD_binding_3"/>
    <property type="match status" value="1"/>
</dbReference>
<sequence>MGRRAVAPANRGWEMNARVLIVGAGPVGLFVGTELAKYGIAADIIEKNNGGNSYSKALSVSAASLKAFHGLGLQEEFAGRGKPIQEIAVHFNGKRCARIDKRKLGGLYDYYLSVPQPETESLIRLALERANGKVDYGHELTQLEQDANGVSVAIRDAASGQLVNRHYEMVIGCDGAQSSVRQLLKMPFEGYDYDVHFIMGDVYFDGAVESEMTSYHVYDEGFLIFLPMDNGLTRLVVSKPGPLPANRPAPDQEELQFFLDKYYPRPLRIKQVIWSSSARFFNRLAASNHVGRVFLAGDAFHLFSPIGGQGMNTGIQDAANLGWKIAFYLKGAAKPELLQSYRRERYVAVGKAADLTGANTELILRRGGAEHMRWRYTPAMSNRAFYRRRLSHDFSGLLADHNIESSSLVGRHVPYCARSDGLLGLQSTYDIPKLGRNVLFCNDGVADAARARLERYLHVVATGGLADDDHAWRAALHLDRHDACLVRPDGYVGFCGSLDELEQYLDRLYH</sequence>
<dbReference type="Gene3D" id="3.50.50.60">
    <property type="entry name" value="FAD/NAD(P)-binding domain"/>
    <property type="match status" value="1"/>
</dbReference>
<dbReference type="InterPro" id="IPR002938">
    <property type="entry name" value="FAD-bd"/>
</dbReference>
<keyword evidence="6" id="KW-1185">Reference proteome</keyword>
<organism evidence="5 6">
    <name type="scientific">Rugamonas rivuli</name>
    <dbReference type="NCBI Taxonomy" id="2743358"/>
    <lineage>
        <taxon>Bacteria</taxon>
        <taxon>Pseudomonadati</taxon>
        <taxon>Pseudomonadota</taxon>
        <taxon>Betaproteobacteria</taxon>
        <taxon>Burkholderiales</taxon>
        <taxon>Oxalobacteraceae</taxon>
        <taxon>Telluria group</taxon>
        <taxon>Rugamonas</taxon>
    </lineage>
</organism>
<accession>A0A843SG18</accession>
<comment type="cofactor">
    <cofactor evidence="1">
        <name>FAD</name>
        <dbReference type="ChEBI" id="CHEBI:57692"/>
    </cofactor>
</comment>
<evidence type="ECO:0000256" key="2">
    <source>
        <dbReference type="ARBA" id="ARBA00022630"/>
    </source>
</evidence>
<proteinExistence type="predicted"/>
<dbReference type="GO" id="GO:0016709">
    <property type="term" value="F:oxidoreductase activity, acting on paired donors, with incorporation or reduction of molecular oxygen, NAD(P)H as one donor, and incorporation of one atom of oxygen"/>
    <property type="evidence" value="ECO:0007669"/>
    <property type="project" value="UniProtKB-ARBA"/>
</dbReference>
<evidence type="ECO:0000259" key="4">
    <source>
        <dbReference type="Pfam" id="PF01494"/>
    </source>
</evidence>
<dbReference type="PANTHER" id="PTHR43004:SF19">
    <property type="entry name" value="BINDING MONOOXYGENASE, PUTATIVE (JCVI)-RELATED"/>
    <property type="match status" value="1"/>
</dbReference>
<dbReference type="Proteomes" id="UP000444318">
    <property type="component" value="Unassembled WGS sequence"/>
</dbReference>
<dbReference type="SUPFAM" id="SSF51905">
    <property type="entry name" value="FAD/NAD(P)-binding domain"/>
    <property type="match status" value="1"/>
</dbReference>
<dbReference type="EMBL" id="WHUF01000004">
    <property type="protein sequence ID" value="MQA21143.1"/>
    <property type="molecule type" value="Genomic_DNA"/>
</dbReference>
<comment type="caution">
    <text evidence="5">The sequence shown here is derived from an EMBL/GenBank/DDBJ whole genome shotgun (WGS) entry which is preliminary data.</text>
</comment>
<dbReference type="Gene3D" id="3.30.70.2450">
    <property type="match status" value="1"/>
</dbReference>
<dbReference type="InterPro" id="IPR050641">
    <property type="entry name" value="RIFMO-like"/>
</dbReference>